<evidence type="ECO:0000313" key="1">
    <source>
        <dbReference type="EMBL" id="KAJ9642836.1"/>
    </source>
</evidence>
<accession>A0ACC2Z5J0</accession>
<dbReference type="Proteomes" id="UP001172680">
    <property type="component" value="Unassembled WGS sequence"/>
</dbReference>
<proteinExistence type="predicted"/>
<name>A0ACC2Z5J0_9PEZI</name>
<protein>
    <submittedName>
        <fullName evidence="1">Uncharacterized protein</fullName>
    </submittedName>
</protein>
<comment type="caution">
    <text evidence="1">The sequence shown here is derived from an EMBL/GenBank/DDBJ whole genome shotgun (WGS) entry which is preliminary data.</text>
</comment>
<dbReference type="EMBL" id="JAPDRP010000012">
    <property type="protein sequence ID" value="KAJ9642836.1"/>
    <property type="molecule type" value="Genomic_DNA"/>
</dbReference>
<keyword evidence="2" id="KW-1185">Reference proteome</keyword>
<evidence type="ECO:0000313" key="2">
    <source>
        <dbReference type="Proteomes" id="UP001172680"/>
    </source>
</evidence>
<reference evidence="1" key="1">
    <citation type="submission" date="2022-10" db="EMBL/GenBank/DDBJ databases">
        <title>Culturing micro-colonial fungi from biological soil crusts in the Mojave desert and describing Neophaeococcomyces mojavensis, and introducing the new genera and species Taxawa tesnikishii.</title>
        <authorList>
            <person name="Kurbessoian T."/>
            <person name="Stajich J.E."/>
        </authorList>
    </citation>
    <scope>NUCLEOTIDE SEQUENCE</scope>
    <source>
        <strain evidence="1">JES_115</strain>
    </source>
</reference>
<sequence>MTDQDARKKAMAAVRAMFERQGARQPADTYIALYLLACQQEINSEKYHRIAATRPSGHLDFDHEVMKSVKLIDAGPEGSVVYELLITPSFSNLNDVMHGGAAGVIFGMHPTLYFSVYVHNHSPLPLASPGFWEFMGGVTRTLNISYLKAVPIGTTVRINSVVMQAGKTMAMIRAEMTSVDGKVIYCTCEHHKVNVPSQAKHLAVRIPWDEEQEAAKKAARKANEKVNQTAKL</sequence>
<gene>
    <name evidence="1" type="ORF">H2199_004357</name>
</gene>
<organism evidence="1 2">
    <name type="scientific">Coniosporium tulheliwenetii</name>
    <dbReference type="NCBI Taxonomy" id="3383036"/>
    <lineage>
        <taxon>Eukaryota</taxon>
        <taxon>Fungi</taxon>
        <taxon>Dikarya</taxon>
        <taxon>Ascomycota</taxon>
        <taxon>Pezizomycotina</taxon>
        <taxon>Dothideomycetes</taxon>
        <taxon>Dothideomycetes incertae sedis</taxon>
        <taxon>Coniosporium</taxon>
    </lineage>
</organism>